<proteinExistence type="inferred from homology"/>
<dbReference type="PANTHER" id="PTHR33540">
    <property type="entry name" value="TRNA THREONYLCARBAMOYLADENOSINE BIOSYNTHESIS PROTEIN TSAE"/>
    <property type="match status" value="1"/>
</dbReference>
<evidence type="ECO:0000256" key="6">
    <source>
        <dbReference type="ARBA" id="ARBA00022723"/>
    </source>
</evidence>
<evidence type="ECO:0000256" key="1">
    <source>
        <dbReference type="ARBA" id="ARBA00004496"/>
    </source>
</evidence>
<keyword evidence="6" id="KW-0479">Metal-binding</keyword>
<dbReference type="Proteomes" id="UP000256779">
    <property type="component" value="Unassembled WGS sequence"/>
</dbReference>
<comment type="caution">
    <text evidence="11">The sequence shown here is derived from an EMBL/GenBank/DDBJ whole genome shotgun (WGS) entry which is preliminary data.</text>
</comment>
<keyword evidence="7" id="KW-0547">Nucleotide-binding</keyword>
<evidence type="ECO:0000256" key="9">
    <source>
        <dbReference type="ARBA" id="ARBA00022842"/>
    </source>
</evidence>
<evidence type="ECO:0000256" key="5">
    <source>
        <dbReference type="ARBA" id="ARBA00022694"/>
    </source>
</evidence>
<evidence type="ECO:0000313" key="12">
    <source>
        <dbReference type="Proteomes" id="UP000256779"/>
    </source>
</evidence>
<evidence type="ECO:0000256" key="2">
    <source>
        <dbReference type="ARBA" id="ARBA00007599"/>
    </source>
</evidence>
<name>A0A3D9L5E1_MARFU</name>
<evidence type="ECO:0000256" key="4">
    <source>
        <dbReference type="ARBA" id="ARBA00022490"/>
    </source>
</evidence>
<dbReference type="RefSeq" id="WP_115867318.1">
    <property type="nucleotide sequence ID" value="NZ_QREG01000004.1"/>
</dbReference>
<dbReference type="NCBIfam" id="TIGR00150">
    <property type="entry name" value="T6A_YjeE"/>
    <property type="match status" value="1"/>
</dbReference>
<dbReference type="PANTHER" id="PTHR33540:SF2">
    <property type="entry name" value="TRNA THREONYLCARBAMOYLADENOSINE BIOSYNTHESIS PROTEIN TSAE"/>
    <property type="match status" value="1"/>
</dbReference>
<evidence type="ECO:0000256" key="10">
    <source>
        <dbReference type="ARBA" id="ARBA00032441"/>
    </source>
</evidence>
<dbReference type="GO" id="GO:0046872">
    <property type="term" value="F:metal ion binding"/>
    <property type="evidence" value="ECO:0007669"/>
    <property type="project" value="UniProtKB-KW"/>
</dbReference>
<evidence type="ECO:0000313" key="11">
    <source>
        <dbReference type="EMBL" id="REE01243.1"/>
    </source>
</evidence>
<dbReference type="EMBL" id="QREG01000004">
    <property type="protein sequence ID" value="REE01243.1"/>
    <property type="molecule type" value="Genomic_DNA"/>
</dbReference>
<gene>
    <name evidence="11" type="ORF">C7460_104263</name>
</gene>
<sequence length="142" mass="16047">MKTLTIAYESELADVARELLPLIQRQPIVCFHGEMGAGKTTLIKVICEQLGVQDAMSSPTFSIVNEYRDAEDAPIYHFDFYRVEKLQEALDIGADEYFYSGDVCLIEWPEMIKELIPESHLEINIKLVGANQREITILSHGG</sequence>
<dbReference type="InterPro" id="IPR027417">
    <property type="entry name" value="P-loop_NTPase"/>
</dbReference>
<dbReference type="SUPFAM" id="SSF52540">
    <property type="entry name" value="P-loop containing nucleoside triphosphate hydrolases"/>
    <property type="match status" value="1"/>
</dbReference>
<dbReference type="Gene3D" id="3.40.50.300">
    <property type="entry name" value="P-loop containing nucleotide triphosphate hydrolases"/>
    <property type="match status" value="1"/>
</dbReference>
<evidence type="ECO:0000256" key="8">
    <source>
        <dbReference type="ARBA" id="ARBA00022840"/>
    </source>
</evidence>
<keyword evidence="5" id="KW-0819">tRNA processing</keyword>
<keyword evidence="12" id="KW-1185">Reference proteome</keyword>
<comment type="subcellular location">
    <subcellularLocation>
        <location evidence="1">Cytoplasm</location>
    </subcellularLocation>
</comment>
<dbReference type="OrthoDB" id="9815896at2"/>
<keyword evidence="8" id="KW-0067">ATP-binding</keyword>
<keyword evidence="4" id="KW-0963">Cytoplasm</keyword>
<reference evidence="11 12" key="1">
    <citation type="submission" date="2018-07" db="EMBL/GenBank/DDBJ databases">
        <title>Genomic Encyclopedia of Type Strains, Phase IV (KMG-IV): sequencing the most valuable type-strain genomes for metagenomic binning, comparative biology and taxonomic classification.</title>
        <authorList>
            <person name="Goeker M."/>
        </authorList>
    </citation>
    <scope>NUCLEOTIDE SEQUENCE [LARGE SCALE GENOMIC DNA]</scope>
    <source>
        <strain evidence="11 12">DSM 4134</strain>
    </source>
</reference>
<dbReference type="InterPro" id="IPR003442">
    <property type="entry name" value="T6A_TsaE"/>
</dbReference>
<dbReference type="GO" id="GO:0005737">
    <property type="term" value="C:cytoplasm"/>
    <property type="evidence" value="ECO:0007669"/>
    <property type="project" value="UniProtKB-SubCell"/>
</dbReference>
<keyword evidence="9" id="KW-0460">Magnesium</keyword>
<accession>A0A3D9L5E1</accession>
<dbReference type="AlphaFoldDB" id="A0A3D9L5E1"/>
<organism evidence="11 12">
    <name type="scientific">Marinoscillum furvescens DSM 4134</name>
    <dbReference type="NCBI Taxonomy" id="1122208"/>
    <lineage>
        <taxon>Bacteria</taxon>
        <taxon>Pseudomonadati</taxon>
        <taxon>Bacteroidota</taxon>
        <taxon>Cytophagia</taxon>
        <taxon>Cytophagales</taxon>
        <taxon>Reichenbachiellaceae</taxon>
        <taxon>Marinoscillum</taxon>
    </lineage>
</organism>
<evidence type="ECO:0000256" key="3">
    <source>
        <dbReference type="ARBA" id="ARBA00019010"/>
    </source>
</evidence>
<protein>
    <recommendedName>
        <fullName evidence="3">tRNA threonylcarbamoyladenosine biosynthesis protein TsaE</fullName>
    </recommendedName>
    <alternativeName>
        <fullName evidence="10">t(6)A37 threonylcarbamoyladenosine biosynthesis protein TsaE</fullName>
    </alternativeName>
</protein>
<dbReference type="Pfam" id="PF02367">
    <property type="entry name" value="TsaE"/>
    <property type="match status" value="1"/>
</dbReference>
<dbReference type="GO" id="GO:0002949">
    <property type="term" value="P:tRNA threonylcarbamoyladenosine modification"/>
    <property type="evidence" value="ECO:0007669"/>
    <property type="project" value="InterPro"/>
</dbReference>
<comment type="similarity">
    <text evidence="2">Belongs to the TsaE family.</text>
</comment>
<evidence type="ECO:0000256" key="7">
    <source>
        <dbReference type="ARBA" id="ARBA00022741"/>
    </source>
</evidence>
<dbReference type="GO" id="GO:0005524">
    <property type="term" value="F:ATP binding"/>
    <property type="evidence" value="ECO:0007669"/>
    <property type="project" value="UniProtKB-KW"/>
</dbReference>